<evidence type="ECO:0000256" key="1">
    <source>
        <dbReference type="SAM" id="Phobius"/>
    </source>
</evidence>
<proteinExistence type="predicted"/>
<keyword evidence="1" id="KW-1133">Transmembrane helix</keyword>
<evidence type="ECO:0000313" key="3">
    <source>
        <dbReference type="Proteomes" id="UP000828390"/>
    </source>
</evidence>
<keyword evidence="1" id="KW-0472">Membrane</keyword>
<feature type="transmembrane region" description="Helical" evidence="1">
    <location>
        <begin position="153"/>
        <end position="175"/>
    </location>
</feature>
<reference evidence="2" key="1">
    <citation type="journal article" date="2019" name="bioRxiv">
        <title>The Genome of the Zebra Mussel, Dreissena polymorpha: A Resource for Invasive Species Research.</title>
        <authorList>
            <person name="McCartney M.A."/>
            <person name="Auch B."/>
            <person name="Kono T."/>
            <person name="Mallez S."/>
            <person name="Zhang Y."/>
            <person name="Obille A."/>
            <person name="Becker A."/>
            <person name="Abrahante J.E."/>
            <person name="Garbe J."/>
            <person name="Badalamenti J.P."/>
            <person name="Herman A."/>
            <person name="Mangelson H."/>
            <person name="Liachko I."/>
            <person name="Sullivan S."/>
            <person name="Sone E.D."/>
            <person name="Koren S."/>
            <person name="Silverstein K.A.T."/>
            <person name="Beckman K.B."/>
            <person name="Gohl D.M."/>
        </authorList>
    </citation>
    <scope>NUCLEOTIDE SEQUENCE</scope>
    <source>
        <strain evidence="2">Duluth1</strain>
        <tissue evidence="2">Whole animal</tissue>
    </source>
</reference>
<dbReference type="EMBL" id="JAIWYP010000014">
    <property type="protein sequence ID" value="KAH3711955.1"/>
    <property type="molecule type" value="Genomic_DNA"/>
</dbReference>
<feature type="transmembrane region" description="Helical" evidence="1">
    <location>
        <begin position="24"/>
        <end position="48"/>
    </location>
</feature>
<reference evidence="2" key="2">
    <citation type="submission" date="2020-11" db="EMBL/GenBank/DDBJ databases">
        <authorList>
            <person name="McCartney M.A."/>
            <person name="Auch B."/>
            <person name="Kono T."/>
            <person name="Mallez S."/>
            <person name="Becker A."/>
            <person name="Gohl D.M."/>
            <person name="Silverstein K.A.T."/>
            <person name="Koren S."/>
            <person name="Bechman K.B."/>
            <person name="Herman A."/>
            <person name="Abrahante J.E."/>
            <person name="Garbe J."/>
        </authorList>
    </citation>
    <scope>NUCLEOTIDE SEQUENCE</scope>
    <source>
        <strain evidence="2">Duluth1</strain>
        <tissue evidence="2">Whole animal</tissue>
    </source>
</reference>
<dbReference type="Proteomes" id="UP000828390">
    <property type="component" value="Unassembled WGS sequence"/>
</dbReference>
<feature type="transmembrane region" description="Helical" evidence="1">
    <location>
        <begin position="195"/>
        <end position="217"/>
    </location>
</feature>
<comment type="caution">
    <text evidence="2">The sequence shown here is derived from an EMBL/GenBank/DDBJ whole genome shotgun (WGS) entry which is preliminary data.</text>
</comment>
<dbReference type="AlphaFoldDB" id="A0A9D3Z7C3"/>
<feature type="transmembrane region" description="Helical" evidence="1">
    <location>
        <begin position="90"/>
        <end position="110"/>
    </location>
</feature>
<feature type="transmembrane region" description="Helical" evidence="1">
    <location>
        <begin position="270"/>
        <end position="292"/>
    </location>
</feature>
<organism evidence="2 3">
    <name type="scientific">Dreissena polymorpha</name>
    <name type="common">Zebra mussel</name>
    <name type="synonym">Mytilus polymorpha</name>
    <dbReference type="NCBI Taxonomy" id="45954"/>
    <lineage>
        <taxon>Eukaryota</taxon>
        <taxon>Metazoa</taxon>
        <taxon>Spiralia</taxon>
        <taxon>Lophotrochozoa</taxon>
        <taxon>Mollusca</taxon>
        <taxon>Bivalvia</taxon>
        <taxon>Autobranchia</taxon>
        <taxon>Heteroconchia</taxon>
        <taxon>Euheterodonta</taxon>
        <taxon>Imparidentia</taxon>
        <taxon>Neoheterodontei</taxon>
        <taxon>Myida</taxon>
        <taxon>Dreissenoidea</taxon>
        <taxon>Dreissenidae</taxon>
        <taxon>Dreissena</taxon>
    </lineage>
</organism>
<accession>A0A9D3Z7C3</accession>
<gene>
    <name evidence="2" type="ORF">DPMN_071631</name>
</gene>
<evidence type="ECO:0000313" key="2">
    <source>
        <dbReference type="EMBL" id="KAH3711955.1"/>
    </source>
</evidence>
<sequence length="338" mass="38502">MNAKREVSEAWSDDYRQTSKLKKLIRPLLIVMALCGCYNFSDIVYIDVGHKSKVKIVLSATFRVVYLLIMLVVCIKYGVAIHYVSSEYKLFVVECILFNVSIVTFFVSCLKMTNRRYGNLEKCFKTWEEEIIPEFMAMDLRSPVSMITARTKWVVIAAFVLTVINVAVIAVQVEIYPELAWLHLFPLPKTTWTKIVFIISILMSSAVFIVTQAYTVMLSRTLTILFKILSDKLEQDIRTNGSTIPPNFQRLRLLHLKLSKLVAELDKDLGWFYAANIGYGTGLGVFTLYQIMKITMDTYLLIVFVFWLLSSLAVIGIAATFAALLHDAVRLSLYGGTY</sequence>
<protein>
    <submittedName>
        <fullName evidence="2">Uncharacterized protein</fullName>
    </submittedName>
</protein>
<keyword evidence="1" id="KW-0812">Transmembrane</keyword>
<name>A0A9D3Z7C3_DREPO</name>
<keyword evidence="3" id="KW-1185">Reference proteome</keyword>
<feature type="transmembrane region" description="Helical" evidence="1">
    <location>
        <begin position="60"/>
        <end position="84"/>
    </location>
</feature>
<feature type="transmembrane region" description="Helical" evidence="1">
    <location>
        <begin position="298"/>
        <end position="325"/>
    </location>
</feature>